<dbReference type="AlphaFoldDB" id="G5IAL1"/>
<dbReference type="PATRIC" id="fig|742737.3.peg.482"/>
<protein>
    <submittedName>
        <fullName evidence="1">Uncharacterized protein</fullName>
    </submittedName>
</protein>
<sequence length="84" mass="9824">MYLDEDEREEYIEKVKKTSYAAGRREGEMLKLISQIQKKVKKGKSVVEIAEELEEAIDMVELIYDMVTAYPEGTKEAVYQRMNN</sequence>
<proteinExistence type="predicted"/>
<name>G5IAL1_9FIRM</name>
<keyword evidence="2" id="KW-1185">Reference proteome</keyword>
<evidence type="ECO:0000313" key="2">
    <source>
        <dbReference type="Proteomes" id="UP000005384"/>
    </source>
</evidence>
<dbReference type="EMBL" id="ADLN01000002">
    <property type="protein sequence ID" value="EHI61460.1"/>
    <property type="molecule type" value="Genomic_DNA"/>
</dbReference>
<gene>
    <name evidence="1" type="ORF">HMPREF9473_00483</name>
</gene>
<organism evidence="1 2">
    <name type="scientific">Hungatella hathewayi WAL-18680</name>
    <dbReference type="NCBI Taxonomy" id="742737"/>
    <lineage>
        <taxon>Bacteria</taxon>
        <taxon>Bacillati</taxon>
        <taxon>Bacillota</taxon>
        <taxon>Clostridia</taxon>
        <taxon>Lachnospirales</taxon>
        <taxon>Lachnospiraceae</taxon>
        <taxon>Hungatella</taxon>
    </lineage>
</organism>
<dbReference type="Proteomes" id="UP000005384">
    <property type="component" value="Unassembled WGS sequence"/>
</dbReference>
<evidence type="ECO:0000313" key="1">
    <source>
        <dbReference type="EMBL" id="EHI61460.1"/>
    </source>
</evidence>
<reference evidence="1 2" key="1">
    <citation type="submission" date="2011-08" db="EMBL/GenBank/DDBJ databases">
        <title>The Genome Sequence of Clostridium hathewayi WAL-18680.</title>
        <authorList>
            <consortium name="The Broad Institute Genome Sequencing Platform"/>
            <person name="Earl A."/>
            <person name="Ward D."/>
            <person name="Feldgarden M."/>
            <person name="Gevers D."/>
            <person name="Finegold S.M."/>
            <person name="Summanen P.H."/>
            <person name="Molitoris D.R."/>
            <person name="Song M."/>
            <person name="Daigneault M."/>
            <person name="Allen-Vercoe E."/>
            <person name="Young S.K."/>
            <person name="Zeng Q."/>
            <person name="Gargeya S."/>
            <person name="Fitzgerald M."/>
            <person name="Haas B."/>
            <person name="Abouelleil A."/>
            <person name="Alvarado L."/>
            <person name="Arachchi H.M."/>
            <person name="Berlin A."/>
            <person name="Brown A."/>
            <person name="Chapman S.B."/>
            <person name="Chen Z."/>
            <person name="Dunbar C."/>
            <person name="Freedman E."/>
            <person name="Gearin G."/>
            <person name="Gellesch M."/>
            <person name="Goldberg J."/>
            <person name="Griggs A."/>
            <person name="Gujja S."/>
            <person name="Heiman D."/>
            <person name="Howarth C."/>
            <person name="Larson L."/>
            <person name="Lui A."/>
            <person name="MacDonald P.J.P."/>
            <person name="Montmayeur A."/>
            <person name="Murphy C."/>
            <person name="Neiman D."/>
            <person name="Pearson M."/>
            <person name="Priest M."/>
            <person name="Roberts A."/>
            <person name="Saif S."/>
            <person name="Shea T."/>
            <person name="Shenoy N."/>
            <person name="Sisk P."/>
            <person name="Stolte C."/>
            <person name="Sykes S."/>
            <person name="Wortman J."/>
            <person name="Nusbaum C."/>
            <person name="Birren B."/>
        </authorList>
    </citation>
    <scope>NUCLEOTIDE SEQUENCE [LARGE SCALE GENOMIC DNA]</scope>
    <source>
        <strain evidence="1 2">WAL-18680</strain>
    </source>
</reference>
<dbReference type="RefSeq" id="WP_006778465.1">
    <property type="nucleotide sequence ID" value="NZ_CP040506.1"/>
</dbReference>
<accession>G5IAL1</accession>
<comment type="caution">
    <text evidence="1">The sequence shown here is derived from an EMBL/GenBank/DDBJ whole genome shotgun (WGS) entry which is preliminary data.</text>
</comment>
<dbReference type="HOGENOM" id="CLU_185913_0_0_9"/>